<comment type="caution">
    <text evidence="8">The sequence shown here is derived from an EMBL/GenBank/DDBJ whole genome shotgun (WGS) entry which is preliminary data.</text>
</comment>
<dbReference type="InterPro" id="IPR051907">
    <property type="entry name" value="DoxX-like_oxidoreductase"/>
</dbReference>
<dbReference type="STRING" id="1544413.Clow_00023"/>
<name>A0A0N8W0K8_9CORY</name>
<evidence type="ECO:0000313" key="8">
    <source>
        <dbReference type="EMBL" id="KQB86978.1"/>
    </source>
</evidence>
<dbReference type="PANTHER" id="PTHR33452:SF4">
    <property type="entry name" value="BLL4328 PROTEIN"/>
    <property type="match status" value="1"/>
</dbReference>
<feature type="transmembrane region" description="Helical" evidence="7">
    <location>
        <begin position="75"/>
        <end position="91"/>
    </location>
</feature>
<dbReference type="Pfam" id="PF07681">
    <property type="entry name" value="DoxX"/>
    <property type="match status" value="1"/>
</dbReference>
<dbReference type="Proteomes" id="UP000050488">
    <property type="component" value="Unassembled WGS sequence"/>
</dbReference>
<dbReference type="PATRIC" id="fig|1544413.3.peg.23"/>
<dbReference type="InterPro" id="IPR032808">
    <property type="entry name" value="DoxX"/>
</dbReference>
<comment type="similarity">
    <text evidence="2">Belongs to the DoxX family.</text>
</comment>
<dbReference type="AlphaFoldDB" id="A0A0N8W0K8"/>
<dbReference type="OrthoDB" id="9808524at2"/>
<evidence type="ECO:0000256" key="4">
    <source>
        <dbReference type="ARBA" id="ARBA00022692"/>
    </source>
</evidence>
<feature type="transmembrane region" description="Helical" evidence="7">
    <location>
        <begin position="103"/>
        <end position="125"/>
    </location>
</feature>
<evidence type="ECO:0000256" key="7">
    <source>
        <dbReference type="SAM" id="Phobius"/>
    </source>
</evidence>
<proteinExistence type="inferred from homology"/>
<evidence type="ECO:0000256" key="3">
    <source>
        <dbReference type="ARBA" id="ARBA00022475"/>
    </source>
</evidence>
<evidence type="ECO:0000256" key="5">
    <source>
        <dbReference type="ARBA" id="ARBA00022989"/>
    </source>
</evidence>
<evidence type="ECO:0000256" key="1">
    <source>
        <dbReference type="ARBA" id="ARBA00004651"/>
    </source>
</evidence>
<gene>
    <name evidence="8" type="ORF">Clow_00023</name>
</gene>
<feature type="transmembrane region" description="Helical" evidence="7">
    <location>
        <begin position="12"/>
        <end position="32"/>
    </location>
</feature>
<feature type="transmembrane region" description="Helical" evidence="7">
    <location>
        <begin position="52"/>
        <end position="70"/>
    </location>
</feature>
<keyword evidence="6 7" id="KW-0472">Membrane</keyword>
<sequence>MTQFLDRSAPWVISLYRIVIGLIFFMYGTARFFNWPAPGQFEAPALFVYPDWWSAAIQIVGGLLVMLGLFTRAAAFISSGSMAVAYFWMHQPEGLTPLDNGGVASALLCWAFFLLVFIGPGALALDRVIAKKNA</sequence>
<dbReference type="EMBL" id="LKEV01000001">
    <property type="protein sequence ID" value="KQB86978.1"/>
    <property type="molecule type" value="Genomic_DNA"/>
</dbReference>
<organism evidence="8 9">
    <name type="scientific">Corynebacterium lowii</name>
    <dbReference type="NCBI Taxonomy" id="1544413"/>
    <lineage>
        <taxon>Bacteria</taxon>
        <taxon>Bacillati</taxon>
        <taxon>Actinomycetota</taxon>
        <taxon>Actinomycetes</taxon>
        <taxon>Mycobacteriales</taxon>
        <taxon>Corynebacteriaceae</taxon>
        <taxon>Corynebacterium</taxon>
    </lineage>
</organism>
<evidence type="ECO:0000256" key="6">
    <source>
        <dbReference type="ARBA" id="ARBA00023136"/>
    </source>
</evidence>
<keyword evidence="4 7" id="KW-0812">Transmembrane</keyword>
<dbReference type="PANTHER" id="PTHR33452">
    <property type="entry name" value="OXIDOREDUCTASE CATD-RELATED"/>
    <property type="match status" value="1"/>
</dbReference>
<keyword evidence="3" id="KW-1003">Cell membrane</keyword>
<dbReference type="RefSeq" id="WP_055174612.1">
    <property type="nucleotide sequence ID" value="NZ_JAUSQY010000001.1"/>
</dbReference>
<evidence type="ECO:0000256" key="2">
    <source>
        <dbReference type="ARBA" id="ARBA00006679"/>
    </source>
</evidence>
<comment type="subcellular location">
    <subcellularLocation>
        <location evidence="1">Cell membrane</location>
        <topology evidence="1">Multi-pass membrane protein</topology>
    </subcellularLocation>
</comment>
<accession>A0A0N8W0K8</accession>
<keyword evidence="9" id="KW-1185">Reference proteome</keyword>
<keyword evidence="5 7" id="KW-1133">Transmembrane helix</keyword>
<evidence type="ECO:0000313" key="9">
    <source>
        <dbReference type="Proteomes" id="UP000050488"/>
    </source>
</evidence>
<protein>
    <submittedName>
        <fullName evidence="8">DoxX</fullName>
    </submittedName>
</protein>
<dbReference type="GO" id="GO:0005886">
    <property type="term" value="C:plasma membrane"/>
    <property type="evidence" value="ECO:0007669"/>
    <property type="project" value="UniProtKB-SubCell"/>
</dbReference>
<reference evidence="8 9" key="1">
    <citation type="submission" date="2015-10" db="EMBL/GenBank/DDBJ databases">
        <title>Corynebacteirum lowii and Corynebacterium oculi species nova, derived from human clinical disease and and emended description of Corynebacterium mastiditis.</title>
        <authorList>
            <person name="Bernard K."/>
            <person name="Pacheco A.L."/>
            <person name="Mcdougall C."/>
            <person name="Burtx T."/>
            <person name="Weibe D."/>
            <person name="Tyler S."/>
            <person name="Olson A.B."/>
            <person name="Cnockaert M."/>
            <person name="Eguchi H."/>
            <person name="Kuwahara T."/>
            <person name="Nakayama-Imaohji H."/>
            <person name="Boudewijins M."/>
            <person name="Van Hoecke F."/>
            <person name="Bernier A.-M."/>
            <person name="Vandamme P."/>
        </authorList>
    </citation>
    <scope>NUCLEOTIDE SEQUENCE [LARGE SCALE GENOMIC DNA]</scope>
    <source>
        <strain evidence="8 9">NML 130206</strain>
    </source>
</reference>